<dbReference type="InterPro" id="IPR011009">
    <property type="entry name" value="Kinase-like_dom_sf"/>
</dbReference>
<dbReference type="GO" id="GO:0004672">
    <property type="term" value="F:protein kinase activity"/>
    <property type="evidence" value="ECO:0007669"/>
    <property type="project" value="InterPro"/>
</dbReference>
<reference evidence="2 4" key="2">
    <citation type="submission" date="2010-03" db="EMBL/GenBank/DDBJ databases">
        <authorList>
            <person name="Pajon A."/>
        </authorList>
    </citation>
    <scope>NUCLEOTIDE SEQUENCE [LARGE SCALE GENOMIC DNA]</scope>
    <source>
        <strain evidence="2 4">SSC/2</strain>
    </source>
</reference>
<dbReference type="GO" id="GO:0005524">
    <property type="term" value="F:ATP binding"/>
    <property type="evidence" value="ECO:0007669"/>
    <property type="project" value="InterPro"/>
</dbReference>
<evidence type="ECO:0000313" key="5">
    <source>
        <dbReference type="Proteomes" id="UP000095553"/>
    </source>
</evidence>
<dbReference type="Proteomes" id="UP000095553">
    <property type="component" value="Unassembled WGS sequence"/>
</dbReference>
<protein>
    <submittedName>
        <fullName evidence="2">Protein kinase domain</fullName>
    </submittedName>
</protein>
<dbReference type="Proteomes" id="UP000008960">
    <property type="component" value="Chromosome"/>
</dbReference>
<name>D4MZ75_ANAHA</name>
<dbReference type="AlphaFoldDB" id="D4MZ75"/>
<dbReference type="EMBL" id="FP929061">
    <property type="protein sequence ID" value="CBL37920.1"/>
    <property type="molecule type" value="Genomic_DNA"/>
</dbReference>
<reference evidence="3 5" key="3">
    <citation type="submission" date="2015-09" db="EMBL/GenBank/DDBJ databases">
        <authorList>
            <consortium name="Pathogen Informatics"/>
        </authorList>
    </citation>
    <scope>NUCLEOTIDE SEQUENCE [LARGE SCALE GENOMIC DNA]</scope>
    <source>
        <strain evidence="3 5">2789STDY5834959</strain>
    </source>
</reference>
<evidence type="ECO:0000313" key="3">
    <source>
        <dbReference type="EMBL" id="CUN06796.1"/>
    </source>
</evidence>
<evidence type="ECO:0000259" key="1">
    <source>
        <dbReference type="PROSITE" id="PS50011"/>
    </source>
</evidence>
<feature type="domain" description="Protein kinase" evidence="1">
    <location>
        <begin position="1"/>
        <end position="87"/>
    </location>
</feature>
<evidence type="ECO:0000313" key="4">
    <source>
        <dbReference type="Proteomes" id="UP000008960"/>
    </source>
</evidence>
<keyword evidence="2" id="KW-0808">Transferase</keyword>
<gene>
    <name evidence="2" type="ORF">CL2_09030</name>
    <name evidence="3" type="ORF">ERS852571_02323</name>
</gene>
<dbReference type="KEGG" id="bprl:CL2_09030"/>
<dbReference type="EMBL" id="CYXY01000014">
    <property type="protein sequence ID" value="CUN06796.1"/>
    <property type="molecule type" value="Genomic_DNA"/>
</dbReference>
<organism evidence="2 4">
    <name type="scientific">Anaerostipes hadrus</name>
    <dbReference type="NCBI Taxonomy" id="649756"/>
    <lineage>
        <taxon>Bacteria</taxon>
        <taxon>Bacillati</taxon>
        <taxon>Bacillota</taxon>
        <taxon>Clostridia</taxon>
        <taxon>Lachnospirales</taxon>
        <taxon>Lachnospiraceae</taxon>
        <taxon>Anaerostipes</taxon>
    </lineage>
</organism>
<sequence>MNSALVVMQILHCRKDTRLLGTLYFAAPEQFGYGFSASTIKADIYAVGILLNMMLTGKLPKESRSDPSILYCGTFSIKRDQHGTETI</sequence>
<accession>D4MZ75</accession>
<dbReference type="PROSITE" id="PS50011">
    <property type="entry name" value="PROTEIN_KINASE_DOM"/>
    <property type="match status" value="1"/>
</dbReference>
<dbReference type="Gene3D" id="1.10.510.10">
    <property type="entry name" value="Transferase(Phosphotransferase) domain 1"/>
    <property type="match status" value="1"/>
</dbReference>
<keyword evidence="2" id="KW-0418">Kinase</keyword>
<dbReference type="PATRIC" id="fig|245018.3.peg.1089"/>
<dbReference type="InterPro" id="IPR000719">
    <property type="entry name" value="Prot_kinase_dom"/>
</dbReference>
<dbReference type="RefSeq" id="WP_008391910.1">
    <property type="nucleotide sequence ID" value="NC_021016.1"/>
</dbReference>
<proteinExistence type="predicted"/>
<reference evidence="2 4" key="1">
    <citation type="submission" date="2010-03" db="EMBL/GenBank/DDBJ databases">
        <title>The genome sequence of Clostridiales sp. SSC/2.</title>
        <authorList>
            <consortium name="metaHIT consortium -- http://www.metahit.eu/"/>
            <person name="Pajon A."/>
            <person name="Turner K."/>
            <person name="Parkhill J."/>
            <person name="Duncan S."/>
            <person name="Flint H."/>
        </authorList>
    </citation>
    <scope>NUCLEOTIDE SEQUENCE [LARGE SCALE GENOMIC DNA]</scope>
    <source>
        <strain evidence="2 4">SSC/2</strain>
    </source>
</reference>
<dbReference type="SUPFAM" id="SSF56112">
    <property type="entry name" value="Protein kinase-like (PK-like)"/>
    <property type="match status" value="1"/>
</dbReference>
<evidence type="ECO:0000313" key="2">
    <source>
        <dbReference type="EMBL" id="CBL37920.1"/>
    </source>
</evidence>